<proteinExistence type="predicted"/>
<reference evidence="1" key="3">
    <citation type="submission" date="2019-03" db="EMBL/GenBank/DDBJ databases">
        <authorList>
            <person name="Whitman W."/>
            <person name="Huntemann M."/>
            <person name="Clum A."/>
            <person name="Pillay M."/>
            <person name="Palaniappan K."/>
            <person name="Varghese N."/>
            <person name="Mikhailova N."/>
            <person name="Stamatis D."/>
            <person name="Reddy T."/>
            <person name="Daum C."/>
            <person name="Shapiro N."/>
            <person name="Ivanova N."/>
            <person name="Kyrpides N."/>
            <person name="Woyke T."/>
        </authorList>
    </citation>
    <scope>NUCLEOTIDE SEQUENCE</scope>
    <source>
        <strain evidence="1">P5626</strain>
    </source>
</reference>
<reference evidence="1 3" key="1">
    <citation type="journal article" date="2015" name="Stand. Genomic Sci.">
        <title>Genomic Encyclopedia of Bacterial and Archaeal Type Strains, Phase III: the genomes of soil and plant-associated and newly described type strains.</title>
        <authorList>
            <person name="Whitman W.B."/>
            <person name="Woyke T."/>
            <person name="Klenk H.P."/>
            <person name="Zhou Y."/>
            <person name="Lilburn T.G."/>
            <person name="Beck B.J."/>
            <person name="De Vos P."/>
            <person name="Vandamme P."/>
            <person name="Eisen J.A."/>
            <person name="Garrity G."/>
            <person name="Hugenholtz P."/>
            <person name="Kyrpides N.C."/>
        </authorList>
    </citation>
    <scope>NUCLEOTIDE SEQUENCE [LARGE SCALE GENOMIC DNA]</scope>
    <source>
        <strain evidence="1 3">P5626</strain>
    </source>
</reference>
<sequence>MKTIILLFFVSTFAFCQDINHIKTLDTVYVAFTKGKNQEKKVYSDNFREYTLSLNSKKENRTEQLIFSKPDRKNSMTEKGFLRIDTRIENKSFLKKHQKDIIDLDFLKNFTEEYIVCELLSRSQTFYIIDLTEKKKRKVVLYSVFLLNYCPIGE</sequence>
<dbReference type="Proteomes" id="UP000298340">
    <property type="component" value="Unassembled WGS sequence"/>
</dbReference>
<evidence type="ECO:0000313" key="4">
    <source>
        <dbReference type="Proteomes" id="UP000298340"/>
    </source>
</evidence>
<evidence type="ECO:0000313" key="3">
    <source>
        <dbReference type="Proteomes" id="UP000295270"/>
    </source>
</evidence>
<name>A0A4Y7UHM5_9FLAO</name>
<dbReference type="RefSeq" id="WP_132032007.1">
    <property type="nucleotide sequence ID" value="NZ_QWDN01000001.1"/>
</dbReference>
<dbReference type="EMBL" id="SLWA01000001">
    <property type="protein sequence ID" value="TCN60721.1"/>
    <property type="molecule type" value="Genomic_DNA"/>
</dbReference>
<reference evidence="2 4" key="2">
    <citation type="journal article" date="2018" name="Syst. Appl. Microbiol.">
        <title>Flavobacterium circumlabens sp. nov. and Flavobacterium cupreum sp. nov., two psychrotrophic species isolated from Antarctic environmental samples.</title>
        <authorList>
            <person name="Kralova S."/>
            <person name="Busse H.J."/>
            <person name="Svec P."/>
            <person name="Maslanova I."/>
            <person name="Stankova E."/>
            <person name="Bartak M."/>
            <person name="Sedlacek I."/>
        </authorList>
    </citation>
    <scope>NUCLEOTIDE SEQUENCE [LARGE SCALE GENOMIC DNA]</scope>
    <source>
        <strain evidence="2 4">CCM 8828</strain>
    </source>
</reference>
<dbReference type="EMBL" id="QWDN01000001">
    <property type="protein sequence ID" value="TEB45866.1"/>
    <property type="molecule type" value="Genomic_DNA"/>
</dbReference>
<keyword evidence="3" id="KW-1185">Reference proteome</keyword>
<organism evidence="2 4">
    <name type="scientific">Flavobacterium circumlabens</name>
    <dbReference type="NCBI Taxonomy" id="2133765"/>
    <lineage>
        <taxon>Bacteria</taxon>
        <taxon>Pseudomonadati</taxon>
        <taxon>Bacteroidota</taxon>
        <taxon>Flavobacteriia</taxon>
        <taxon>Flavobacteriales</taxon>
        <taxon>Flavobacteriaceae</taxon>
        <taxon>Flavobacterium</taxon>
    </lineage>
</organism>
<protein>
    <submittedName>
        <fullName evidence="2">Uncharacterized protein</fullName>
    </submittedName>
</protein>
<evidence type="ECO:0000313" key="1">
    <source>
        <dbReference type="EMBL" id="TCN60721.1"/>
    </source>
</evidence>
<dbReference type="OrthoDB" id="1376455at2"/>
<comment type="caution">
    <text evidence="2">The sequence shown here is derived from an EMBL/GenBank/DDBJ whole genome shotgun (WGS) entry which is preliminary data.</text>
</comment>
<dbReference type="Proteomes" id="UP000295270">
    <property type="component" value="Unassembled WGS sequence"/>
</dbReference>
<evidence type="ECO:0000313" key="2">
    <source>
        <dbReference type="EMBL" id="TEB45866.1"/>
    </source>
</evidence>
<accession>A0A4Y7UHM5</accession>
<dbReference type="AlphaFoldDB" id="A0A4Y7UHM5"/>
<gene>
    <name evidence="2" type="ORF">D0809_02350</name>
    <name evidence="1" type="ORF">EV142_101296</name>
</gene>